<evidence type="ECO:0000313" key="3">
    <source>
        <dbReference type="Proteomes" id="UP000559256"/>
    </source>
</evidence>
<dbReference type="AlphaFoldDB" id="A0A8H5CD62"/>
<feature type="compositionally biased region" description="Basic and acidic residues" evidence="1">
    <location>
        <begin position="90"/>
        <end position="104"/>
    </location>
</feature>
<feature type="region of interest" description="Disordered" evidence="1">
    <location>
        <begin position="89"/>
        <end position="121"/>
    </location>
</feature>
<comment type="caution">
    <text evidence="2">The sequence shown here is derived from an EMBL/GenBank/DDBJ whole genome shotgun (WGS) entry which is preliminary data.</text>
</comment>
<accession>A0A8H5CD62</accession>
<evidence type="ECO:0000256" key="1">
    <source>
        <dbReference type="SAM" id="MobiDB-lite"/>
    </source>
</evidence>
<proteinExistence type="predicted"/>
<evidence type="ECO:0000313" key="2">
    <source>
        <dbReference type="EMBL" id="KAF5339069.1"/>
    </source>
</evidence>
<keyword evidence="3" id="KW-1185">Reference proteome</keyword>
<dbReference type="EMBL" id="JAACJM010000188">
    <property type="protein sequence ID" value="KAF5339069.1"/>
    <property type="molecule type" value="Genomic_DNA"/>
</dbReference>
<reference evidence="2 3" key="1">
    <citation type="journal article" date="2020" name="ISME J.">
        <title>Uncovering the hidden diversity of litter-decomposition mechanisms in mushroom-forming fungi.</title>
        <authorList>
            <person name="Floudas D."/>
            <person name="Bentzer J."/>
            <person name="Ahren D."/>
            <person name="Johansson T."/>
            <person name="Persson P."/>
            <person name="Tunlid A."/>
        </authorList>
    </citation>
    <scope>NUCLEOTIDE SEQUENCE [LARGE SCALE GENOMIC DNA]</scope>
    <source>
        <strain evidence="2 3">CBS 291.85</strain>
    </source>
</reference>
<gene>
    <name evidence="2" type="ORF">D9758_016450</name>
</gene>
<organism evidence="2 3">
    <name type="scientific">Tetrapyrgos nigripes</name>
    <dbReference type="NCBI Taxonomy" id="182062"/>
    <lineage>
        <taxon>Eukaryota</taxon>
        <taxon>Fungi</taxon>
        <taxon>Dikarya</taxon>
        <taxon>Basidiomycota</taxon>
        <taxon>Agaricomycotina</taxon>
        <taxon>Agaricomycetes</taxon>
        <taxon>Agaricomycetidae</taxon>
        <taxon>Agaricales</taxon>
        <taxon>Marasmiineae</taxon>
        <taxon>Marasmiaceae</taxon>
        <taxon>Tetrapyrgos</taxon>
    </lineage>
</organism>
<dbReference type="Proteomes" id="UP000559256">
    <property type="component" value="Unassembled WGS sequence"/>
</dbReference>
<name>A0A8H5CD62_9AGAR</name>
<sequence length="355" mass="40400">MPTSTKNRRRTHGCFRKGPSTFNKTITIPHSAIIKQCLTLLDASISVDDGYEYPLYQLWNSIITWACLVFTIKYSFSMTGAPQYAFYRTTRPEPEGVPDRDRPQVTRATAEEPAEALADVSGQTETSTFIPNLVRTNIDALPTLDQVLAKYGFAQDFADGIPPQFDESYHDQEGFVEEPLLHNASTDHSVEDSFLAINNETITWRTPDFVVFEHLPNPSGTKGPRKILPRILIENKPFQDRDDVKLFWDKRTDGSKEGERQTRAKFVIDSHITQLRKQSQMLFSEYQLNCIYGIVSYGWYWKAWVLKRDLDLDGLPVAEEATRMAQSAFNKSFKGFNIELSKAWQAAMSVDSSGN</sequence>
<protein>
    <submittedName>
        <fullName evidence="2">Uncharacterized protein</fullName>
    </submittedName>
</protein>